<feature type="transmembrane region" description="Helical" evidence="1">
    <location>
        <begin position="317"/>
        <end position="333"/>
    </location>
</feature>
<evidence type="ECO:0000313" key="2">
    <source>
        <dbReference type="EMBL" id="CAA9462949.1"/>
    </source>
</evidence>
<feature type="transmembrane region" description="Helical" evidence="1">
    <location>
        <begin position="134"/>
        <end position="160"/>
    </location>
</feature>
<feature type="transmembrane region" description="Helical" evidence="1">
    <location>
        <begin position="294"/>
        <end position="311"/>
    </location>
</feature>
<accession>A0A6J4R503</accession>
<feature type="transmembrane region" description="Helical" evidence="1">
    <location>
        <begin position="214"/>
        <end position="237"/>
    </location>
</feature>
<gene>
    <name evidence="2" type="ORF">AVDCRST_MAG38-340</name>
</gene>
<reference evidence="2" key="1">
    <citation type="submission" date="2020-02" db="EMBL/GenBank/DDBJ databases">
        <authorList>
            <person name="Meier V. D."/>
        </authorList>
    </citation>
    <scope>NUCLEOTIDE SEQUENCE</scope>
    <source>
        <strain evidence="2">AVDCRST_MAG38</strain>
    </source>
</reference>
<feature type="transmembrane region" description="Helical" evidence="1">
    <location>
        <begin position="260"/>
        <end position="287"/>
    </location>
</feature>
<keyword evidence="1" id="KW-1133">Transmembrane helix</keyword>
<dbReference type="AlphaFoldDB" id="A0A6J4R503"/>
<feature type="transmembrane region" description="Helical" evidence="1">
    <location>
        <begin position="103"/>
        <end position="122"/>
    </location>
</feature>
<dbReference type="EMBL" id="CADCVJ010000017">
    <property type="protein sequence ID" value="CAA9462949.1"/>
    <property type="molecule type" value="Genomic_DNA"/>
</dbReference>
<sequence>DAPRSPGACAAVLFVAALALALAVAAPRRGPDAWSHVFELGPGGSFEAKNEYLPGLPALDHGVWFFLDRFAELVPSMPVNVGGHPPGLMLIVHVAGLDTPGELAALCIAAAAACAPLGHLLARRLLGDERRARAAGLLIAGSPVVLLFGTTSADAVYAAAGLVAANGLLARRTLLRLAGLLAFALATLGTWALLAIGAWAAIVTWRRDGLRAAVALAAACGVAVAAVNGALALAYGYDPVATLRATEALYRNSVASVRPYWFWALGSPVAWGVMLGAPIAGAALVAALRGRPEALALAVVLAIAALLGFTKAETERIWLPFAPLACVAAAAVLPMPRLRAVLGVLAVQALVVEVIFDTVW</sequence>
<protein>
    <recommendedName>
        <fullName evidence="3">Glycosyltransferase RgtA/B/C/D-like domain-containing protein</fullName>
    </recommendedName>
</protein>
<name>A0A6J4R503_9ACTN</name>
<feature type="non-terminal residue" evidence="2">
    <location>
        <position position="1"/>
    </location>
</feature>
<proteinExistence type="predicted"/>
<evidence type="ECO:0000256" key="1">
    <source>
        <dbReference type="SAM" id="Phobius"/>
    </source>
</evidence>
<evidence type="ECO:0008006" key="3">
    <source>
        <dbReference type="Google" id="ProtNLM"/>
    </source>
</evidence>
<organism evidence="2">
    <name type="scientific">uncultured Solirubrobacteraceae bacterium</name>
    <dbReference type="NCBI Taxonomy" id="1162706"/>
    <lineage>
        <taxon>Bacteria</taxon>
        <taxon>Bacillati</taxon>
        <taxon>Actinomycetota</taxon>
        <taxon>Thermoleophilia</taxon>
        <taxon>Solirubrobacterales</taxon>
        <taxon>Solirubrobacteraceae</taxon>
        <taxon>environmental samples</taxon>
    </lineage>
</organism>
<keyword evidence="1" id="KW-0812">Transmembrane</keyword>
<feature type="transmembrane region" description="Helical" evidence="1">
    <location>
        <begin position="340"/>
        <end position="359"/>
    </location>
</feature>
<keyword evidence="1" id="KW-0472">Membrane</keyword>
<feature type="transmembrane region" description="Helical" evidence="1">
    <location>
        <begin position="180"/>
        <end position="202"/>
    </location>
</feature>